<dbReference type="KEGG" id="cvn:111134185"/>
<comment type="similarity">
    <text evidence="2">Belongs to the tumor necrosis factor family.</text>
</comment>
<dbReference type="GO" id="GO:0005615">
    <property type="term" value="C:extracellular space"/>
    <property type="evidence" value="ECO:0007669"/>
    <property type="project" value="UniProtKB-KW"/>
</dbReference>
<organism evidence="7 8">
    <name type="scientific">Crassostrea virginica</name>
    <name type="common">Eastern oyster</name>
    <dbReference type="NCBI Taxonomy" id="6565"/>
    <lineage>
        <taxon>Eukaryota</taxon>
        <taxon>Metazoa</taxon>
        <taxon>Spiralia</taxon>
        <taxon>Lophotrochozoa</taxon>
        <taxon>Mollusca</taxon>
        <taxon>Bivalvia</taxon>
        <taxon>Autobranchia</taxon>
        <taxon>Pteriomorphia</taxon>
        <taxon>Ostreida</taxon>
        <taxon>Ostreoidea</taxon>
        <taxon>Ostreidae</taxon>
        <taxon>Crassostrea</taxon>
    </lineage>
</organism>
<dbReference type="GeneID" id="111134185"/>
<dbReference type="GO" id="GO:0005125">
    <property type="term" value="F:cytokine activity"/>
    <property type="evidence" value="ECO:0007669"/>
    <property type="project" value="UniProtKB-KW"/>
</dbReference>
<dbReference type="GO" id="GO:0006955">
    <property type="term" value="P:immune response"/>
    <property type="evidence" value="ECO:0007669"/>
    <property type="project" value="InterPro"/>
</dbReference>
<dbReference type="PROSITE" id="PS50049">
    <property type="entry name" value="THD_2"/>
    <property type="match status" value="1"/>
</dbReference>
<dbReference type="PANTHER" id="PTHR11471:SF57">
    <property type="entry name" value="CD154"/>
    <property type="match status" value="1"/>
</dbReference>
<keyword evidence="7" id="KW-1185">Reference proteome</keyword>
<dbReference type="GO" id="GO:0005164">
    <property type="term" value="F:tumor necrosis factor receptor binding"/>
    <property type="evidence" value="ECO:0007669"/>
    <property type="project" value="InterPro"/>
</dbReference>
<dbReference type="Gene3D" id="2.60.120.40">
    <property type="match status" value="1"/>
</dbReference>
<keyword evidence="4 5" id="KW-0472">Membrane</keyword>
<evidence type="ECO:0000313" key="7">
    <source>
        <dbReference type="Proteomes" id="UP000694844"/>
    </source>
</evidence>
<evidence type="ECO:0000259" key="6">
    <source>
        <dbReference type="PROSITE" id="PS50049"/>
    </source>
</evidence>
<feature type="transmembrane region" description="Helical" evidence="5">
    <location>
        <begin position="12"/>
        <end position="34"/>
    </location>
</feature>
<evidence type="ECO:0000313" key="8">
    <source>
        <dbReference type="RefSeq" id="XP_022338732.1"/>
    </source>
</evidence>
<dbReference type="Pfam" id="PF00229">
    <property type="entry name" value="TNF"/>
    <property type="match status" value="1"/>
</dbReference>
<evidence type="ECO:0000256" key="1">
    <source>
        <dbReference type="ARBA" id="ARBA00004370"/>
    </source>
</evidence>
<accession>A0A8B8EDJ0</accession>
<keyword evidence="3" id="KW-0202">Cytokine</keyword>
<dbReference type="InterPro" id="IPR006052">
    <property type="entry name" value="TNF_dom"/>
</dbReference>
<name>A0A8B8EDJ0_CRAVI</name>
<dbReference type="RefSeq" id="XP_022338732.1">
    <property type="nucleotide sequence ID" value="XM_022483024.1"/>
</dbReference>
<comment type="subcellular location">
    <subcellularLocation>
        <location evidence="1">Membrane</location>
    </subcellularLocation>
</comment>
<dbReference type="InterPro" id="IPR008983">
    <property type="entry name" value="Tumour_necrosis_fac-like_dom"/>
</dbReference>
<dbReference type="PANTHER" id="PTHR11471">
    <property type="entry name" value="TUMOR NECROSIS FACTOR FAMILY MEMBER"/>
    <property type="match status" value="1"/>
</dbReference>
<protein>
    <submittedName>
        <fullName evidence="8">Uncharacterized protein LOC111134185</fullName>
    </submittedName>
</protein>
<evidence type="ECO:0000256" key="4">
    <source>
        <dbReference type="ARBA" id="ARBA00023136"/>
    </source>
</evidence>
<dbReference type="Proteomes" id="UP000694844">
    <property type="component" value="Chromosome 5"/>
</dbReference>
<keyword evidence="5" id="KW-1133">Transmembrane helix</keyword>
<dbReference type="AlphaFoldDB" id="A0A8B8EDJ0"/>
<evidence type="ECO:0000256" key="5">
    <source>
        <dbReference type="SAM" id="Phobius"/>
    </source>
</evidence>
<gene>
    <name evidence="8" type="primary">LOC111134185</name>
</gene>
<sequence>MTSSLLQNPKCVGLSIVINVLLIISSAVVISLNWEIIHKTVFSSPHTNSAVPLSGDDAESNTDSVCVSCDYLGEQVRVNDTEYADIVKTNCGNKLCCLNDREIQHFLKAIVNGEEIKSSSKLSLDWWRNRPNSAHFYLNRSNPIKDNRLQWTVSDLVETAFTQNIDLHHTNLTVRENGFYFVYATISFTDMPAVDRPFYLALDCYNPQNRWKQLLFDKFSGEHQDKQQTNSMAGMFLLHKGSVISVSLVNANRSLDTSSITNNYIGIYKLHI</sequence>
<dbReference type="OrthoDB" id="6143528at2759"/>
<keyword evidence="5" id="KW-0812">Transmembrane</keyword>
<dbReference type="SUPFAM" id="SSF49842">
    <property type="entry name" value="TNF-like"/>
    <property type="match status" value="1"/>
</dbReference>
<dbReference type="GO" id="GO:0016020">
    <property type="term" value="C:membrane"/>
    <property type="evidence" value="ECO:0007669"/>
    <property type="project" value="UniProtKB-SubCell"/>
</dbReference>
<evidence type="ECO:0000256" key="3">
    <source>
        <dbReference type="ARBA" id="ARBA00022514"/>
    </source>
</evidence>
<evidence type="ECO:0000256" key="2">
    <source>
        <dbReference type="ARBA" id="ARBA00008670"/>
    </source>
</evidence>
<reference evidence="8" key="1">
    <citation type="submission" date="2025-08" db="UniProtKB">
        <authorList>
            <consortium name="RefSeq"/>
        </authorList>
    </citation>
    <scope>IDENTIFICATION</scope>
    <source>
        <tissue evidence="8">Whole sample</tissue>
    </source>
</reference>
<feature type="domain" description="THD" evidence="6">
    <location>
        <begin position="132"/>
        <end position="270"/>
    </location>
</feature>
<proteinExistence type="inferred from homology"/>